<dbReference type="Proteomes" id="UP000727490">
    <property type="component" value="Unassembled WGS sequence"/>
</dbReference>
<evidence type="ECO:0000259" key="1">
    <source>
        <dbReference type="Pfam" id="PF13349"/>
    </source>
</evidence>
<reference evidence="2 3" key="1">
    <citation type="journal article" date="2020" name="Syst. Appl. Microbiol.">
        <title>Arthrospiribacter ruber gen. nov., sp. nov., a novel bacterium isolated from Arthrospira cultures.</title>
        <authorList>
            <person name="Waleron M."/>
            <person name="Misztak A."/>
            <person name="Waleron M.M."/>
            <person name="Furmaniak M."/>
            <person name="Mrozik A."/>
            <person name="Waleron K."/>
        </authorList>
    </citation>
    <scope>NUCLEOTIDE SEQUENCE [LARGE SCALE GENOMIC DNA]</scope>
    <source>
        <strain evidence="2 3">DPMB0001</strain>
    </source>
</reference>
<dbReference type="EMBL" id="RPHB01000001">
    <property type="protein sequence ID" value="MBW3466732.1"/>
    <property type="molecule type" value="Genomic_DNA"/>
</dbReference>
<organism evidence="2 3">
    <name type="scientific">Arthrospiribacter ruber</name>
    <dbReference type="NCBI Taxonomy" id="2487934"/>
    <lineage>
        <taxon>Bacteria</taxon>
        <taxon>Pseudomonadati</taxon>
        <taxon>Bacteroidota</taxon>
        <taxon>Cytophagia</taxon>
        <taxon>Cytophagales</taxon>
        <taxon>Cyclobacteriaceae</taxon>
        <taxon>Arthrospiribacter</taxon>
    </lineage>
</organism>
<comment type="caution">
    <text evidence="2">The sequence shown here is derived from an EMBL/GenBank/DDBJ whole genome shotgun (WGS) entry which is preliminary data.</text>
</comment>
<proteinExistence type="predicted"/>
<gene>
    <name evidence="2" type="ORF">EGN73_02730</name>
</gene>
<evidence type="ECO:0000313" key="2">
    <source>
        <dbReference type="EMBL" id="MBW3466732.1"/>
    </source>
</evidence>
<dbReference type="InterPro" id="IPR025164">
    <property type="entry name" value="Toastrack_DUF4097"/>
</dbReference>
<sequence>MKEFGIPFAMAISYLNQHMKIQPTQKQMTSGRSFLAMKSTKSLWVVLTLFSALQFSCTDSDLDTVVEIQEEFSDITSIEVDAEFLDVSYVGTSGQSQVSLSANVRSNSKRRNEVKYLVEGNKLKIEVNSKGGIRSLKSEGSIILTGPRNISLDLESGSGTIEVSNVTGQKTDLEAGSGKIIAKNINSSEIELEVASGSILAEDLTGKVSVEVASGKMEINRVDGNVTAQGASGQMKITAVNGTVKAGISSGNIEMSEIRSLGRVELSSGKLFATSTGLSAETSLKASSGTMYIQTPSNLSLFNFNITTGSGSARVGESVSSGTLNINNGSSFTIRGEVNSGKIEIVN</sequence>
<protein>
    <recommendedName>
        <fullName evidence="1">DUF4097 domain-containing protein</fullName>
    </recommendedName>
</protein>
<dbReference type="Pfam" id="PF13349">
    <property type="entry name" value="DUF4097"/>
    <property type="match status" value="1"/>
</dbReference>
<accession>A0A951IUK5</accession>
<name>A0A951IUK5_9BACT</name>
<keyword evidence="3" id="KW-1185">Reference proteome</keyword>
<feature type="domain" description="DUF4097" evidence="1">
    <location>
        <begin position="76"/>
        <end position="256"/>
    </location>
</feature>
<dbReference type="AlphaFoldDB" id="A0A951IUK5"/>
<evidence type="ECO:0000313" key="3">
    <source>
        <dbReference type="Proteomes" id="UP000727490"/>
    </source>
</evidence>